<evidence type="ECO:0000313" key="1">
    <source>
        <dbReference type="EMBL" id="PIQ69021.1"/>
    </source>
</evidence>
<dbReference type="Proteomes" id="UP000229342">
    <property type="component" value="Unassembled WGS sequence"/>
</dbReference>
<dbReference type="EMBL" id="PCVG01000014">
    <property type="protein sequence ID" value="PIQ69021.1"/>
    <property type="molecule type" value="Genomic_DNA"/>
</dbReference>
<comment type="caution">
    <text evidence="1">The sequence shown here is derived from an EMBL/GenBank/DDBJ whole genome shotgun (WGS) entry which is preliminary data.</text>
</comment>
<accession>A0A2H0KCP6</accession>
<dbReference type="AlphaFoldDB" id="A0A2H0KCP6"/>
<evidence type="ECO:0008006" key="3">
    <source>
        <dbReference type="Google" id="ProtNLM"/>
    </source>
</evidence>
<evidence type="ECO:0000313" key="2">
    <source>
        <dbReference type="Proteomes" id="UP000229342"/>
    </source>
</evidence>
<proteinExistence type="predicted"/>
<gene>
    <name evidence="1" type="ORF">COV91_00845</name>
</gene>
<reference evidence="1 2" key="1">
    <citation type="submission" date="2017-09" db="EMBL/GenBank/DDBJ databases">
        <title>Depth-based differentiation of microbial function through sediment-hosted aquifers and enrichment of novel symbionts in the deep terrestrial subsurface.</title>
        <authorList>
            <person name="Probst A.J."/>
            <person name="Ladd B."/>
            <person name="Jarett J.K."/>
            <person name="Geller-Mcgrath D.E."/>
            <person name="Sieber C.M."/>
            <person name="Emerson J.B."/>
            <person name="Anantharaman K."/>
            <person name="Thomas B.C."/>
            <person name="Malmstrom R."/>
            <person name="Stieglmeier M."/>
            <person name="Klingl A."/>
            <person name="Woyke T."/>
            <person name="Ryan C.M."/>
            <person name="Banfield J.F."/>
        </authorList>
    </citation>
    <scope>NUCLEOTIDE SEQUENCE [LARGE SCALE GENOMIC DNA]</scope>
    <source>
        <strain evidence="1">CG11_big_fil_rev_8_21_14_0_20_46_11</strain>
    </source>
</reference>
<protein>
    <recommendedName>
        <fullName evidence="3">Capsular biosynthesis protein</fullName>
    </recommendedName>
</protein>
<dbReference type="Pfam" id="PF05159">
    <property type="entry name" value="Capsule_synth"/>
    <property type="match status" value="1"/>
</dbReference>
<sequence length="489" mass="56363">MKEKTISYTLSIMKLFLFQWPIVNDAYIDALGDIETSGHELLYFVYSGDSSKVRKRLPRAIFHEHEYALDGEPADGKSEFLTPPSASLIHDMAGVELTVLSMMNKHLDHMTIDERKQVYYQMLGYWDRILEQYRPDALVFSAVPHSVYDYLTYELARRRGMRTIMFDNTVIGDRYLYLTDFRRGSETVLTSFAKLKHERITLDDISPDLREYYQHSLDENAPRVPFYVLKDKKKYSGVNLMKSRARLVLRSIRDGSLLRKVALFLPKYFNENVRKEYRSVTKIPDLTMPFVYVPLNYQPECTTSPQGDIFVVQTLMLEMLSSALPAGWRIYVKEHPSQWGPRGFNFSSSRYKGYYKRIARIPNVTMVSLTVQSSDLIKYSKAVATVSGTAGWEALLRQKPVIIFGHPWYQNAPSLLRVDSVESCREGLESVSRGHKVHEEENLRFLKALEEGTVHRHFQEGVNKQSSLTLEESAAAVTKVVLQMLATTI</sequence>
<dbReference type="GO" id="GO:0000271">
    <property type="term" value="P:polysaccharide biosynthetic process"/>
    <property type="evidence" value="ECO:0007669"/>
    <property type="project" value="InterPro"/>
</dbReference>
<name>A0A2H0KCP6_9BACT</name>
<dbReference type="InterPro" id="IPR007833">
    <property type="entry name" value="Capsule_polysaccharide_synth"/>
</dbReference>
<dbReference type="GO" id="GO:0015774">
    <property type="term" value="P:polysaccharide transport"/>
    <property type="evidence" value="ECO:0007669"/>
    <property type="project" value="InterPro"/>
</dbReference>
<organism evidence="1 2">
    <name type="scientific">Candidatus Taylorbacteria bacterium CG11_big_fil_rev_8_21_14_0_20_46_11</name>
    <dbReference type="NCBI Taxonomy" id="1975025"/>
    <lineage>
        <taxon>Bacteria</taxon>
        <taxon>Candidatus Tayloriibacteriota</taxon>
    </lineage>
</organism>